<sequence length="273" mass="30474">MVLQPDWPVKDIYTGFWINRSRGKFYAATLTVDQRLWNLIVAFIALFVGAAARSIWKLIRFALHYKFSSQTTRDGVHNQRQAVLRNTPLATDAAIQLLEVSYVWRHRAQEGTARTLILFSLALAISVSTTAAGIFSSRILTTSTNDVLIISPNCGALLSGPSVEYNVWRSRWAKYTTQKMVEDLSYATRCYGSQDPGYCDKFAQADLPYTIYRNASCPFAPELCQSSFGNLLLDAGNIDSVRHLGLNAGPSFSLRYRTHCPPLKTMSGEVVIS</sequence>
<feature type="non-terminal residue" evidence="1">
    <location>
        <position position="273"/>
    </location>
</feature>
<dbReference type="Proteomes" id="UP000799754">
    <property type="component" value="Unassembled WGS sequence"/>
</dbReference>
<reference evidence="1" key="1">
    <citation type="journal article" date="2020" name="Stud. Mycol.">
        <title>101 Dothideomycetes genomes: a test case for predicting lifestyles and emergence of pathogens.</title>
        <authorList>
            <person name="Haridas S."/>
            <person name="Albert R."/>
            <person name="Binder M."/>
            <person name="Bloem J."/>
            <person name="Labutti K."/>
            <person name="Salamov A."/>
            <person name="Andreopoulos B."/>
            <person name="Baker S."/>
            <person name="Barry K."/>
            <person name="Bills G."/>
            <person name="Bluhm B."/>
            <person name="Cannon C."/>
            <person name="Castanera R."/>
            <person name="Culley D."/>
            <person name="Daum C."/>
            <person name="Ezra D."/>
            <person name="Gonzalez J."/>
            <person name="Henrissat B."/>
            <person name="Kuo A."/>
            <person name="Liang C."/>
            <person name="Lipzen A."/>
            <person name="Lutzoni F."/>
            <person name="Magnuson J."/>
            <person name="Mondo S."/>
            <person name="Nolan M."/>
            <person name="Ohm R."/>
            <person name="Pangilinan J."/>
            <person name="Park H.-J."/>
            <person name="Ramirez L."/>
            <person name="Alfaro M."/>
            <person name="Sun H."/>
            <person name="Tritt A."/>
            <person name="Yoshinaga Y."/>
            <person name="Zwiers L.-H."/>
            <person name="Turgeon B."/>
            <person name="Goodwin S."/>
            <person name="Spatafora J."/>
            <person name="Crous P."/>
            <person name="Grigoriev I."/>
        </authorList>
    </citation>
    <scope>NUCLEOTIDE SEQUENCE</scope>
    <source>
        <strain evidence="1">CBS 525.71</strain>
    </source>
</reference>
<proteinExistence type="predicted"/>
<name>A0ACB6RPF6_9PLEO</name>
<evidence type="ECO:0000313" key="1">
    <source>
        <dbReference type="EMBL" id="KAF2623612.1"/>
    </source>
</evidence>
<protein>
    <submittedName>
        <fullName evidence="1">Uncharacterized protein</fullName>
    </submittedName>
</protein>
<dbReference type="EMBL" id="MU006736">
    <property type="protein sequence ID" value="KAF2623612.1"/>
    <property type="molecule type" value="Genomic_DNA"/>
</dbReference>
<evidence type="ECO:0000313" key="2">
    <source>
        <dbReference type="Proteomes" id="UP000799754"/>
    </source>
</evidence>
<organism evidence="1 2">
    <name type="scientific">Macroventuria anomochaeta</name>
    <dbReference type="NCBI Taxonomy" id="301207"/>
    <lineage>
        <taxon>Eukaryota</taxon>
        <taxon>Fungi</taxon>
        <taxon>Dikarya</taxon>
        <taxon>Ascomycota</taxon>
        <taxon>Pezizomycotina</taxon>
        <taxon>Dothideomycetes</taxon>
        <taxon>Pleosporomycetidae</taxon>
        <taxon>Pleosporales</taxon>
        <taxon>Pleosporineae</taxon>
        <taxon>Didymellaceae</taxon>
        <taxon>Macroventuria</taxon>
    </lineage>
</organism>
<keyword evidence="2" id="KW-1185">Reference proteome</keyword>
<comment type="caution">
    <text evidence="1">The sequence shown here is derived from an EMBL/GenBank/DDBJ whole genome shotgun (WGS) entry which is preliminary data.</text>
</comment>
<gene>
    <name evidence="1" type="ORF">BU25DRAFT_400704</name>
</gene>
<accession>A0ACB6RPF6</accession>